<comment type="cofactor">
    <cofactor evidence="1">
        <name>FAD</name>
        <dbReference type="ChEBI" id="CHEBI:57692"/>
    </cofactor>
</comment>
<feature type="domain" description="FAD/NAD(P)-binding" evidence="5">
    <location>
        <begin position="6"/>
        <end position="301"/>
    </location>
</feature>
<sequence length="319" mass="34342">MKATTDVVILGGGPAGLSAAIWCRRLGLHHLLLEQGMELGGQLHAIHNEIIDYPGILAANGYEVKRVFEENVRRVGCDVETGVRVLEVDVAQQVLWWQTSEQAGTPEVSELHFQSLILATGSGDRRLRVPGEAEMLKRGEVYSASRDSALFSGKKVAVVGGGDRALEGALLLADGGAQVTLIHRSERFRARAEFRNRVLSHPGIELLTYATVTSVLGSDHVTGLEVALPGGEVRKLAAEALFVRVGVEPSSHLVRGQIVTDEDGFVEVDEVGQTSVEFVMAIGDVCTRPVYSSIAKAVGHGMTAAKHLSVVLAERREIW</sequence>
<evidence type="ECO:0000256" key="2">
    <source>
        <dbReference type="ARBA" id="ARBA00011738"/>
    </source>
</evidence>
<dbReference type="PRINTS" id="PR00368">
    <property type="entry name" value="FADPNR"/>
</dbReference>
<dbReference type="EMBL" id="JAEQNB010000002">
    <property type="protein sequence ID" value="MBL0386403.1"/>
    <property type="molecule type" value="Genomic_DNA"/>
</dbReference>
<dbReference type="Proteomes" id="UP000602284">
    <property type="component" value="Unassembled WGS sequence"/>
</dbReference>
<accession>A0ABS1J801</accession>
<dbReference type="InterPro" id="IPR023753">
    <property type="entry name" value="FAD/NAD-binding_dom"/>
</dbReference>
<evidence type="ECO:0000256" key="3">
    <source>
        <dbReference type="ARBA" id="ARBA00022630"/>
    </source>
</evidence>
<dbReference type="InterPro" id="IPR050097">
    <property type="entry name" value="Ferredoxin-NADP_redctase_2"/>
</dbReference>
<evidence type="ECO:0000259" key="5">
    <source>
        <dbReference type="Pfam" id="PF07992"/>
    </source>
</evidence>
<dbReference type="RefSeq" id="WP_201632869.1">
    <property type="nucleotide sequence ID" value="NZ_JAEQNB010000002.1"/>
</dbReference>
<evidence type="ECO:0000313" key="7">
    <source>
        <dbReference type="Proteomes" id="UP000602284"/>
    </source>
</evidence>
<gene>
    <name evidence="6" type="ORF">JJB07_07065</name>
</gene>
<proteinExistence type="predicted"/>
<dbReference type="PANTHER" id="PTHR48105">
    <property type="entry name" value="THIOREDOXIN REDUCTASE 1-RELATED-RELATED"/>
    <property type="match status" value="1"/>
</dbReference>
<evidence type="ECO:0000256" key="4">
    <source>
        <dbReference type="ARBA" id="ARBA00023002"/>
    </source>
</evidence>
<keyword evidence="7" id="KW-1185">Reference proteome</keyword>
<dbReference type="PRINTS" id="PR00469">
    <property type="entry name" value="PNDRDTASEII"/>
</dbReference>
<name>A0ABS1J801_9BACL</name>
<evidence type="ECO:0000256" key="1">
    <source>
        <dbReference type="ARBA" id="ARBA00001974"/>
    </source>
</evidence>
<protein>
    <submittedName>
        <fullName evidence="6">NAD(P)/FAD-dependent oxidoreductase</fullName>
    </submittedName>
</protein>
<reference evidence="6 7" key="1">
    <citation type="submission" date="2021-01" db="EMBL/GenBank/DDBJ databases">
        <title>Tumebacillus sp. strain ITR2 16S ribosomal RNA gene Genome sequencing and assembly.</title>
        <authorList>
            <person name="Kang M."/>
        </authorList>
    </citation>
    <scope>NUCLEOTIDE SEQUENCE [LARGE SCALE GENOMIC DNA]</scope>
    <source>
        <strain evidence="6 7">ITR2</strain>
    </source>
</reference>
<keyword evidence="4" id="KW-0560">Oxidoreductase</keyword>
<keyword evidence="3" id="KW-0285">Flavoprotein</keyword>
<comment type="subunit">
    <text evidence="2">Homodimer.</text>
</comment>
<dbReference type="Pfam" id="PF07992">
    <property type="entry name" value="Pyr_redox_2"/>
    <property type="match status" value="1"/>
</dbReference>
<dbReference type="InterPro" id="IPR036188">
    <property type="entry name" value="FAD/NAD-bd_sf"/>
</dbReference>
<organism evidence="6 7">
    <name type="scientific">Tumebacillus amylolyticus</name>
    <dbReference type="NCBI Taxonomy" id="2801339"/>
    <lineage>
        <taxon>Bacteria</taxon>
        <taxon>Bacillati</taxon>
        <taxon>Bacillota</taxon>
        <taxon>Bacilli</taxon>
        <taxon>Bacillales</taxon>
        <taxon>Alicyclobacillaceae</taxon>
        <taxon>Tumebacillus</taxon>
    </lineage>
</organism>
<comment type="caution">
    <text evidence="6">The sequence shown here is derived from an EMBL/GenBank/DDBJ whole genome shotgun (WGS) entry which is preliminary data.</text>
</comment>
<dbReference type="SUPFAM" id="SSF51905">
    <property type="entry name" value="FAD/NAD(P)-binding domain"/>
    <property type="match status" value="1"/>
</dbReference>
<evidence type="ECO:0000313" key="6">
    <source>
        <dbReference type="EMBL" id="MBL0386403.1"/>
    </source>
</evidence>
<dbReference type="Gene3D" id="3.50.50.60">
    <property type="entry name" value="FAD/NAD(P)-binding domain"/>
    <property type="match status" value="2"/>
</dbReference>